<keyword evidence="4" id="KW-1185">Reference proteome</keyword>
<dbReference type="AlphaFoldDB" id="A0A329MRF7"/>
<dbReference type="Gene3D" id="3.40.50.2000">
    <property type="entry name" value="Glycogen Phosphorylase B"/>
    <property type="match status" value="2"/>
</dbReference>
<proteinExistence type="predicted"/>
<dbReference type="PANTHER" id="PTHR45947">
    <property type="entry name" value="SULFOQUINOVOSYL TRANSFERASE SQD2"/>
    <property type="match status" value="1"/>
</dbReference>
<keyword evidence="3" id="KW-0808">Transferase</keyword>
<dbReference type="OrthoDB" id="9813214at2"/>
<dbReference type="CDD" id="cd03794">
    <property type="entry name" value="GT4_WbuB-like"/>
    <property type="match status" value="1"/>
</dbReference>
<name>A0A329MRF7_9BACL</name>
<comment type="caution">
    <text evidence="3">The sequence shown here is derived from an EMBL/GenBank/DDBJ whole genome shotgun (WGS) entry which is preliminary data.</text>
</comment>
<dbReference type="Pfam" id="PF13579">
    <property type="entry name" value="Glyco_trans_4_4"/>
    <property type="match status" value="1"/>
</dbReference>
<sequence>MKSDTDRQRHKRKVCILSSVHDADDIRIFYKEAVSLANAGHDVTFIVKHDKEETVRGVRLLPLKQPANRLKRMVGTVWEVWRKALKEKADIYHFHDPELIPVGLLLKMANKKVIYDVHEDVPKQILAKHWIPKPIRKTVSWLAGKVEHFAAKRFDAVITVTDYNNRRFSRYANRVVTVGNYPLLSEFAETSSAEKERAVCYIGGISRDRGLFEMVNGIGMTDVKLLFAGPAFRQADREAAQNLKGWRQLQDLGQLNREEVAAAMARAVAGLILYHPVHHNIDSQPNKLYEYMAAGIPVIATNFKTWREIVEGNDCGICIDPLDTDAIAKTVVWMADHPEEAARMGRNGKEAVVNKYSWETQEPVLLALYDGLLAPSSATDKTISQGKEVTFAE</sequence>
<organism evidence="3 4">
    <name type="scientific">Paenibacillus contaminans</name>
    <dbReference type="NCBI Taxonomy" id="450362"/>
    <lineage>
        <taxon>Bacteria</taxon>
        <taxon>Bacillati</taxon>
        <taxon>Bacillota</taxon>
        <taxon>Bacilli</taxon>
        <taxon>Bacillales</taxon>
        <taxon>Paenibacillaceae</taxon>
        <taxon>Paenibacillus</taxon>
    </lineage>
</organism>
<feature type="domain" description="Glycosyl transferase family 1" evidence="1">
    <location>
        <begin position="187"/>
        <end position="350"/>
    </location>
</feature>
<dbReference type="InterPro" id="IPR001296">
    <property type="entry name" value="Glyco_trans_1"/>
</dbReference>
<dbReference type="PANTHER" id="PTHR45947:SF3">
    <property type="entry name" value="SULFOQUINOVOSYL TRANSFERASE SQD2"/>
    <property type="match status" value="1"/>
</dbReference>
<dbReference type="InterPro" id="IPR028098">
    <property type="entry name" value="Glyco_trans_4-like_N"/>
</dbReference>
<protein>
    <submittedName>
        <fullName evidence="3">Glycosyltransferase family 1 protein</fullName>
    </submittedName>
</protein>
<dbReference type="Pfam" id="PF00534">
    <property type="entry name" value="Glycos_transf_1"/>
    <property type="match status" value="1"/>
</dbReference>
<evidence type="ECO:0000313" key="4">
    <source>
        <dbReference type="Proteomes" id="UP000250369"/>
    </source>
</evidence>
<evidence type="ECO:0000259" key="2">
    <source>
        <dbReference type="Pfam" id="PF13579"/>
    </source>
</evidence>
<dbReference type="InterPro" id="IPR050194">
    <property type="entry name" value="Glycosyltransferase_grp1"/>
</dbReference>
<dbReference type="Proteomes" id="UP000250369">
    <property type="component" value="Unassembled WGS sequence"/>
</dbReference>
<dbReference type="SUPFAM" id="SSF53756">
    <property type="entry name" value="UDP-Glycosyltransferase/glycogen phosphorylase"/>
    <property type="match status" value="1"/>
</dbReference>
<gene>
    <name evidence="3" type="ORF">DQG23_08790</name>
</gene>
<evidence type="ECO:0000259" key="1">
    <source>
        <dbReference type="Pfam" id="PF00534"/>
    </source>
</evidence>
<dbReference type="RefSeq" id="WP_113030429.1">
    <property type="nucleotide sequence ID" value="NZ_QMFB01000003.1"/>
</dbReference>
<dbReference type="GO" id="GO:0016757">
    <property type="term" value="F:glycosyltransferase activity"/>
    <property type="evidence" value="ECO:0007669"/>
    <property type="project" value="InterPro"/>
</dbReference>
<feature type="domain" description="Glycosyltransferase subfamily 4-like N-terminal" evidence="2">
    <location>
        <begin position="33"/>
        <end position="179"/>
    </location>
</feature>
<accession>A0A329MRF7</accession>
<dbReference type="EMBL" id="QMFB01000003">
    <property type="protein sequence ID" value="RAV22120.1"/>
    <property type="molecule type" value="Genomic_DNA"/>
</dbReference>
<evidence type="ECO:0000313" key="3">
    <source>
        <dbReference type="EMBL" id="RAV22120.1"/>
    </source>
</evidence>
<reference evidence="3 4" key="1">
    <citation type="journal article" date="2009" name="Int. J. Syst. Evol. Microbiol.">
        <title>Paenibacillus contaminans sp. nov., isolated from a contaminated laboratory plate.</title>
        <authorList>
            <person name="Chou J.H."/>
            <person name="Lee J.H."/>
            <person name="Lin M.C."/>
            <person name="Chang P.S."/>
            <person name="Arun A.B."/>
            <person name="Young C.C."/>
            <person name="Chen W.M."/>
        </authorList>
    </citation>
    <scope>NUCLEOTIDE SEQUENCE [LARGE SCALE GENOMIC DNA]</scope>
    <source>
        <strain evidence="3 4">CKOBP-6</strain>
    </source>
</reference>